<reference evidence="1" key="1">
    <citation type="submission" date="2021-02" db="EMBL/GenBank/DDBJ databases">
        <title>First Annotated Genome of the Yellow-green Alga Tribonema minus.</title>
        <authorList>
            <person name="Mahan K.M."/>
        </authorList>
    </citation>
    <scope>NUCLEOTIDE SEQUENCE</scope>
    <source>
        <strain evidence="1">UTEX B ZZ1240</strain>
    </source>
</reference>
<sequence length="103" mass="11297">MNGYATGGHLLLLEDALEAAVQEGYAQPNMVQAMVRCCVRLGDVPRTQRWLQRWVSLGLIPTMTTWHMAIDLAHEAGDADAADALWRDAEAAGAIVLYKRCVS</sequence>
<comment type="caution">
    <text evidence="1">The sequence shown here is derived from an EMBL/GenBank/DDBJ whole genome shotgun (WGS) entry which is preliminary data.</text>
</comment>
<dbReference type="EMBL" id="JAFCMP010000527">
    <property type="protein sequence ID" value="KAG5177200.1"/>
    <property type="molecule type" value="Genomic_DNA"/>
</dbReference>
<dbReference type="Gene3D" id="1.25.40.10">
    <property type="entry name" value="Tetratricopeptide repeat domain"/>
    <property type="match status" value="1"/>
</dbReference>
<keyword evidence="2" id="KW-1185">Reference proteome</keyword>
<dbReference type="OrthoDB" id="69593at2759"/>
<protein>
    <submittedName>
        <fullName evidence="1">Uncharacterized protein</fullName>
    </submittedName>
</protein>
<dbReference type="InterPro" id="IPR011990">
    <property type="entry name" value="TPR-like_helical_dom_sf"/>
</dbReference>
<evidence type="ECO:0000313" key="1">
    <source>
        <dbReference type="EMBL" id="KAG5177200.1"/>
    </source>
</evidence>
<dbReference type="Proteomes" id="UP000664859">
    <property type="component" value="Unassembled WGS sequence"/>
</dbReference>
<proteinExistence type="predicted"/>
<gene>
    <name evidence="1" type="ORF">JKP88DRAFT_282040</name>
</gene>
<accession>A0A835YPA9</accession>
<organism evidence="1 2">
    <name type="scientific">Tribonema minus</name>
    <dbReference type="NCBI Taxonomy" id="303371"/>
    <lineage>
        <taxon>Eukaryota</taxon>
        <taxon>Sar</taxon>
        <taxon>Stramenopiles</taxon>
        <taxon>Ochrophyta</taxon>
        <taxon>PX clade</taxon>
        <taxon>Xanthophyceae</taxon>
        <taxon>Tribonematales</taxon>
        <taxon>Tribonemataceae</taxon>
        <taxon>Tribonema</taxon>
    </lineage>
</organism>
<dbReference type="AlphaFoldDB" id="A0A835YPA9"/>
<evidence type="ECO:0000313" key="2">
    <source>
        <dbReference type="Proteomes" id="UP000664859"/>
    </source>
</evidence>
<name>A0A835YPA9_9STRA</name>